<dbReference type="PANTHER" id="PTHR30218">
    <property type="entry name" value="POLYPHOSPHATE KINASE"/>
    <property type="match status" value="1"/>
</dbReference>
<dbReference type="GO" id="GO:0005524">
    <property type="term" value="F:ATP binding"/>
    <property type="evidence" value="ECO:0007669"/>
    <property type="project" value="UniProtKB-KW"/>
</dbReference>
<dbReference type="Gene3D" id="3.30.870.10">
    <property type="entry name" value="Endonuclease Chain A"/>
    <property type="match status" value="2"/>
</dbReference>
<evidence type="ECO:0000313" key="13">
    <source>
        <dbReference type="Proteomes" id="UP000319836"/>
    </source>
</evidence>
<feature type="non-terminal residue" evidence="12">
    <location>
        <position position="484"/>
    </location>
</feature>
<name>A0A538U396_UNCEI</name>
<comment type="function">
    <text evidence="8">Catalyzes the reversible transfer of the terminal phosphate of ATP to form a long-chain polyphosphate (polyP).</text>
</comment>
<dbReference type="CDD" id="cd09165">
    <property type="entry name" value="PLDc_PaPPK1_C1_like"/>
    <property type="match status" value="1"/>
</dbReference>
<organism evidence="12 13">
    <name type="scientific">Eiseniibacteriota bacterium</name>
    <dbReference type="NCBI Taxonomy" id="2212470"/>
    <lineage>
        <taxon>Bacteria</taxon>
        <taxon>Candidatus Eiseniibacteriota</taxon>
    </lineage>
</organism>
<dbReference type="PANTHER" id="PTHR30218:SF0">
    <property type="entry name" value="POLYPHOSPHATE KINASE"/>
    <property type="match status" value="1"/>
</dbReference>
<dbReference type="EC" id="2.7.4.1" evidence="8"/>
<dbReference type="SUPFAM" id="SSF143724">
    <property type="entry name" value="PHP14-like"/>
    <property type="match status" value="1"/>
</dbReference>
<evidence type="ECO:0000256" key="2">
    <source>
        <dbReference type="ARBA" id="ARBA00022679"/>
    </source>
</evidence>
<dbReference type="GO" id="GO:0008976">
    <property type="term" value="F:polyphosphate kinase activity"/>
    <property type="evidence" value="ECO:0007669"/>
    <property type="project" value="UniProtKB-EC"/>
</dbReference>
<evidence type="ECO:0000256" key="8">
    <source>
        <dbReference type="RuleBase" id="RU003800"/>
    </source>
</evidence>
<dbReference type="AlphaFoldDB" id="A0A538U396"/>
<proteinExistence type="inferred from homology"/>
<accession>A0A538U396</accession>
<dbReference type="InterPro" id="IPR036830">
    <property type="entry name" value="PP_kinase_middle_dom_sf"/>
</dbReference>
<evidence type="ECO:0000259" key="11">
    <source>
        <dbReference type="Pfam" id="PF17941"/>
    </source>
</evidence>
<keyword evidence="3" id="KW-0479">Metal-binding</keyword>
<keyword evidence="4" id="KW-0547">Nucleotide-binding</keyword>
<dbReference type="FunFam" id="3.30.870.10:FF:000001">
    <property type="entry name" value="Polyphosphate kinase"/>
    <property type="match status" value="1"/>
</dbReference>
<comment type="similarity">
    <text evidence="8">Belongs to the polyphosphate kinase 1 (PPK1) family.</text>
</comment>
<dbReference type="GO" id="GO:0009358">
    <property type="term" value="C:polyphosphate kinase complex"/>
    <property type="evidence" value="ECO:0007669"/>
    <property type="project" value="InterPro"/>
</dbReference>
<dbReference type="Pfam" id="PF17941">
    <property type="entry name" value="PP_kinase_C_1"/>
    <property type="match status" value="1"/>
</dbReference>
<comment type="catalytic activity">
    <reaction evidence="8">
        <text>[phosphate](n) + ATP = [phosphate](n+1) + ADP</text>
        <dbReference type="Rhea" id="RHEA:19573"/>
        <dbReference type="Rhea" id="RHEA-COMP:9859"/>
        <dbReference type="Rhea" id="RHEA-COMP:14280"/>
        <dbReference type="ChEBI" id="CHEBI:16838"/>
        <dbReference type="ChEBI" id="CHEBI:30616"/>
        <dbReference type="ChEBI" id="CHEBI:456216"/>
        <dbReference type="EC" id="2.7.4.1"/>
    </reaction>
</comment>
<evidence type="ECO:0000256" key="1">
    <source>
        <dbReference type="ARBA" id="ARBA00022553"/>
    </source>
</evidence>
<dbReference type="Pfam" id="PF13090">
    <property type="entry name" value="PP_kinase_C"/>
    <property type="match status" value="1"/>
</dbReference>
<feature type="domain" description="Polyphosphate kinase middle" evidence="9">
    <location>
        <begin position="2"/>
        <end position="124"/>
    </location>
</feature>
<dbReference type="InterPro" id="IPR041108">
    <property type="entry name" value="PP_kinase_C_1"/>
</dbReference>
<evidence type="ECO:0000259" key="10">
    <source>
        <dbReference type="Pfam" id="PF13090"/>
    </source>
</evidence>
<reference evidence="12 13" key="1">
    <citation type="journal article" date="2019" name="Nat. Microbiol.">
        <title>Mediterranean grassland soil C-N compound turnover is dependent on rainfall and depth, and is mediated by genomically divergent microorganisms.</title>
        <authorList>
            <person name="Diamond S."/>
            <person name="Andeer P.F."/>
            <person name="Li Z."/>
            <person name="Crits-Christoph A."/>
            <person name="Burstein D."/>
            <person name="Anantharaman K."/>
            <person name="Lane K.R."/>
            <person name="Thomas B.C."/>
            <person name="Pan C."/>
            <person name="Northen T.R."/>
            <person name="Banfield J.F."/>
        </authorList>
    </citation>
    <scope>NUCLEOTIDE SEQUENCE [LARGE SCALE GENOMIC DNA]</scope>
    <source>
        <strain evidence="12">WS_10</strain>
    </source>
</reference>
<dbReference type="SUPFAM" id="SSF56024">
    <property type="entry name" value="Phospholipase D/nuclease"/>
    <property type="match status" value="2"/>
</dbReference>
<sequence>MLPRLLELPRAEGQAIGEHRYVLLDQVIKANLDVLFSGLEVLESHLFRVTRDADLALDDEDADNLVVAIEEELRRRRFGDPVRLEVERSMPLATRELLRRGLGLNEDETYEVRGMLDLTSLSQLAELDRPDLKVEPLIPAIPPRLLPPDDDEPADVFAAIQAGDILVHHPYESFAASVERLVEQAADDPDVLTIKQTLYRTSLDSRVVNDLIRAAEQGKQVVVLVEIKARFDEQANIGWARKLERAGAHVVYGLVGLKTHCKTLLIVRREGSVLRRYVHVGTGNYNTKTARSYVDLGLLTVRPDIGADVTDLFNILTGLSHQRTFRRLLVAPMGLRDRFLELVDRETEHAAAGRPSGIVLKMNALLDRACVEALYRASTAGVEIDLIVRGACTLVPGVRGLSERIRVRSVIGEFLEHSRIWRFENGGAPIWYIGSADLMDRNLDRRVEAFVPIDDAEARAEIDEILRIMLSDDRRSWLLSSDGR</sequence>
<protein>
    <recommendedName>
        <fullName evidence="8">Polyphosphate kinase</fullName>
        <ecNumber evidence="8">2.7.4.1</ecNumber>
    </recommendedName>
</protein>
<keyword evidence="6" id="KW-0067">ATP-binding</keyword>
<dbReference type="NCBIfam" id="TIGR03705">
    <property type="entry name" value="poly_P_kin"/>
    <property type="match status" value="1"/>
</dbReference>
<dbReference type="Pfam" id="PF02503">
    <property type="entry name" value="PP_kinase"/>
    <property type="match status" value="1"/>
</dbReference>
<feature type="domain" description="Polyphosphate kinase C-terminal" evidence="11">
    <location>
        <begin position="155"/>
        <end position="321"/>
    </location>
</feature>
<dbReference type="Proteomes" id="UP000319836">
    <property type="component" value="Unassembled WGS sequence"/>
</dbReference>
<comment type="caution">
    <text evidence="12">The sequence shown here is derived from an EMBL/GenBank/DDBJ whole genome shotgun (WGS) entry which is preliminary data.</text>
</comment>
<keyword evidence="5 12" id="KW-0418">Kinase</keyword>
<feature type="domain" description="Polyphosphate kinase C-terminal" evidence="10">
    <location>
        <begin position="328"/>
        <end position="483"/>
    </location>
</feature>
<keyword evidence="1 8" id="KW-0597">Phosphoprotein</keyword>
<dbReference type="InterPro" id="IPR025200">
    <property type="entry name" value="PPK_C_dom2"/>
</dbReference>
<evidence type="ECO:0000256" key="4">
    <source>
        <dbReference type="ARBA" id="ARBA00022741"/>
    </source>
</evidence>
<dbReference type="Gene3D" id="3.30.1840.10">
    <property type="entry name" value="Polyphosphate kinase middle domain"/>
    <property type="match status" value="1"/>
</dbReference>
<dbReference type="InterPro" id="IPR024953">
    <property type="entry name" value="PP_kinase_middle"/>
</dbReference>
<evidence type="ECO:0000256" key="7">
    <source>
        <dbReference type="ARBA" id="ARBA00022842"/>
    </source>
</evidence>
<evidence type="ECO:0000256" key="6">
    <source>
        <dbReference type="ARBA" id="ARBA00022840"/>
    </source>
</evidence>
<evidence type="ECO:0000256" key="5">
    <source>
        <dbReference type="ARBA" id="ARBA00022777"/>
    </source>
</evidence>
<dbReference type="GO" id="GO:0046872">
    <property type="term" value="F:metal ion binding"/>
    <property type="evidence" value="ECO:0007669"/>
    <property type="project" value="UniProtKB-KW"/>
</dbReference>
<keyword evidence="2 8" id="KW-0808">Transferase</keyword>
<comment type="PTM">
    <text evidence="8">An intermediate of this reaction is the autophosphorylated ppk in which a phosphate is covalently linked to a histidine residue through a N-P bond.</text>
</comment>
<dbReference type="NCBIfam" id="NF003921">
    <property type="entry name" value="PRK05443.2-2"/>
    <property type="match status" value="1"/>
</dbReference>
<gene>
    <name evidence="12" type="primary">ppk1</name>
    <name evidence="12" type="ORF">E6K80_08700</name>
</gene>
<evidence type="ECO:0000313" key="12">
    <source>
        <dbReference type="EMBL" id="TMQ70376.1"/>
    </source>
</evidence>
<dbReference type="GO" id="GO:0006799">
    <property type="term" value="P:polyphosphate biosynthetic process"/>
    <property type="evidence" value="ECO:0007669"/>
    <property type="project" value="InterPro"/>
</dbReference>
<dbReference type="CDD" id="cd09168">
    <property type="entry name" value="PLDc_PaPPK1_C2_like"/>
    <property type="match status" value="1"/>
</dbReference>
<dbReference type="EMBL" id="VBPA01000211">
    <property type="protein sequence ID" value="TMQ70376.1"/>
    <property type="molecule type" value="Genomic_DNA"/>
</dbReference>
<dbReference type="InterPro" id="IPR003414">
    <property type="entry name" value="PP_kinase"/>
</dbReference>
<keyword evidence="7" id="KW-0460">Magnesium</keyword>
<evidence type="ECO:0000259" key="9">
    <source>
        <dbReference type="Pfam" id="PF02503"/>
    </source>
</evidence>
<evidence type="ECO:0000256" key="3">
    <source>
        <dbReference type="ARBA" id="ARBA00022723"/>
    </source>
</evidence>